<reference evidence="2" key="1">
    <citation type="submission" date="2020-11" db="EMBL/GenBank/DDBJ databases">
        <authorList>
            <person name="Tran Van P."/>
        </authorList>
    </citation>
    <scope>NUCLEOTIDE SEQUENCE</scope>
</reference>
<proteinExistence type="predicted"/>
<dbReference type="EMBL" id="OC000734">
    <property type="protein sequence ID" value="CAD7258176.1"/>
    <property type="molecule type" value="Genomic_DNA"/>
</dbReference>
<evidence type="ECO:0000256" key="1">
    <source>
        <dbReference type="SAM" id="MobiDB-lite"/>
    </source>
</evidence>
<feature type="compositionally biased region" description="Polar residues" evidence="1">
    <location>
        <begin position="441"/>
        <end position="452"/>
    </location>
</feature>
<organism evidence="2">
    <name type="scientific">Timema shepardi</name>
    <name type="common">Walking stick</name>
    <dbReference type="NCBI Taxonomy" id="629360"/>
    <lineage>
        <taxon>Eukaryota</taxon>
        <taxon>Metazoa</taxon>
        <taxon>Ecdysozoa</taxon>
        <taxon>Arthropoda</taxon>
        <taxon>Hexapoda</taxon>
        <taxon>Insecta</taxon>
        <taxon>Pterygota</taxon>
        <taxon>Neoptera</taxon>
        <taxon>Polyneoptera</taxon>
        <taxon>Phasmatodea</taxon>
        <taxon>Timematodea</taxon>
        <taxon>Timematoidea</taxon>
        <taxon>Timematidae</taxon>
        <taxon>Timema</taxon>
    </lineage>
</organism>
<name>A0A7R9FWW4_TIMSH</name>
<sequence length="470" mass="53421">MRLSAQFVALSRSIVAARWNSVHNNGEETGLTYPSASSVKREDKLHHTNSWKSRMVSRVVFGTTSSSLLRLILSIPHLFLSSWLMPIASDVVFDLCTYAHRRGWGGRRDCQVERALLLSQYRLWRDGDKWRRERVVAGFTEKKGWKESEYQKGVGEERKRCFRRQGNLPEKRYGSRVSIYIKGVEALTWIEKLIGSDSDKYEFFELGELGCPSLRKLKKLYSVNKCATHYSQTFSFGWHGHMIKDTDCVNAIFISKDHQGLKGYIDAEFTDSVDRALVLCFYGTLSLSCDKVAGSLISASQHSSLILSGKVCCMQIENLRLKNVDMEEARTFFESNYSYVYYILYDSFMTAEANLRQRDYPTYDDLTQLTSLIGMLSVGAALAIPVLKDPISANEHSHFNLEVAKKKVVCYIQPPIALDGPPGALHTPQVPNQYPERRSTLKTNARASLRSSSTPPLPIPINMLNLIYKY</sequence>
<dbReference type="AlphaFoldDB" id="A0A7R9FWW4"/>
<feature type="region of interest" description="Disordered" evidence="1">
    <location>
        <begin position="422"/>
        <end position="452"/>
    </location>
</feature>
<protein>
    <submittedName>
        <fullName evidence="2">Uncharacterized protein</fullName>
    </submittedName>
</protein>
<evidence type="ECO:0000313" key="2">
    <source>
        <dbReference type="EMBL" id="CAD7258176.1"/>
    </source>
</evidence>
<gene>
    <name evidence="2" type="ORF">TSIB3V08_LOCUS2418</name>
</gene>
<accession>A0A7R9FWW4</accession>